<sequence>MQDNGVDRMLLFNEADTSIEDPQVIKNFLNSFEDVRLKKVKNFDRRGDRMGDFYMFKDYRDHTEQNGISLFGENGTVKYLEVNDAQKTKNQLITFKIVGGNVDYKAIKEVISQSKEIK</sequence>
<evidence type="ECO:0000313" key="2">
    <source>
        <dbReference type="Proteomes" id="UP000609323"/>
    </source>
</evidence>
<dbReference type="EMBL" id="BMHF01000002">
    <property type="protein sequence ID" value="GGA27760.1"/>
    <property type="molecule type" value="Genomic_DNA"/>
</dbReference>
<comment type="caution">
    <text evidence="1">The sequence shown here is derived from an EMBL/GenBank/DDBJ whole genome shotgun (WGS) entry which is preliminary data.</text>
</comment>
<organism evidence="1 2">
    <name type="scientific">Paenibacillus physcomitrellae</name>
    <dbReference type="NCBI Taxonomy" id="1619311"/>
    <lineage>
        <taxon>Bacteria</taxon>
        <taxon>Bacillati</taxon>
        <taxon>Bacillota</taxon>
        <taxon>Bacilli</taxon>
        <taxon>Bacillales</taxon>
        <taxon>Paenibacillaceae</taxon>
        <taxon>Paenibacillus</taxon>
    </lineage>
</organism>
<name>A0ABQ1FT44_9BACL</name>
<protein>
    <submittedName>
        <fullName evidence="1">Uncharacterized protein</fullName>
    </submittedName>
</protein>
<proteinExistence type="predicted"/>
<gene>
    <name evidence="1" type="ORF">GCM10010917_10840</name>
</gene>
<dbReference type="Proteomes" id="UP000609323">
    <property type="component" value="Unassembled WGS sequence"/>
</dbReference>
<accession>A0ABQ1FT44</accession>
<reference evidence="2" key="1">
    <citation type="journal article" date="2019" name="Int. J. Syst. Evol. Microbiol.">
        <title>The Global Catalogue of Microorganisms (GCM) 10K type strain sequencing project: providing services to taxonomists for standard genome sequencing and annotation.</title>
        <authorList>
            <consortium name="The Broad Institute Genomics Platform"/>
            <consortium name="The Broad Institute Genome Sequencing Center for Infectious Disease"/>
            <person name="Wu L."/>
            <person name="Ma J."/>
        </authorList>
    </citation>
    <scope>NUCLEOTIDE SEQUENCE [LARGE SCALE GENOMIC DNA]</scope>
    <source>
        <strain evidence="2">CGMCC 1.15044</strain>
    </source>
</reference>
<keyword evidence="2" id="KW-1185">Reference proteome</keyword>
<evidence type="ECO:0000313" key="1">
    <source>
        <dbReference type="EMBL" id="GGA27760.1"/>
    </source>
</evidence>